<dbReference type="STRING" id="1123069.ruthe_00086"/>
<proteinExistence type="predicted"/>
<dbReference type="HOGENOM" id="CLU_1174734_0_0_5"/>
<dbReference type="AlphaFoldDB" id="S9R2G5"/>
<reference evidence="1 2" key="1">
    <citation type="journal article" date="2013" name="Stand. Genomic Sci.">
        <title>Genome sequence of the reddish-pigmented Rubellimicrobium thermophilum type strain (DSM 16684(T)), a member of the Roseobacter clade.</title>
        <authorList>
            <person name="Fiebig A."/>
            <person name="Riedel T."/>
            <person name="Gronow S."/>
            <person name="Petersen J."/>
            <person name="Klenk H.P."/>
            <person name="Goker M."/>
        </authorList>
    </citation>
    <scope>NUCLEOTIDE SEQUENCE [LARGE SCALE GENOMIC DNA]</scope>
    <source>
        <strain evidence="1 2">DSM 16684</strain>
    </source>
</reference>
<sequence length="236" mass="24709">MAGFGDLGVVGHELVPGPGDGQAQLLIDGTVVEDAPAHGRAEGDAAHGAVRGGDDLLETVEDIRLPLDVRQVEQRLFRPQRLEERAGIVVEDVGHFAGRKAGLDDVVALRSAGALFDVEGDIGMRRAVGGGQGLHRADRFGVAVDQDGQRHIGRGHAPGQGQGGGQGRTHAQGLHRWSPPRLVQLVMSKSKLIRCWPEGSGIPPSGIAIAASPICHPRLAGLGISRPVQPSGRVTR</sequence>
<protein>
    <submittedName>
        <fullName evidence="1">Uncharacterized protein</fullName>
    </submittedName>
</protein>
<evidence type="ECO:0000313" key="1">
    <source>
        <dbReference type="EMBL" id="EPX87881.1"/>
    </source>
</evidence>
<organism evidence="1 2">
    <name type="scientific">Rubellimicrobium thermophilum DSM 16684</name>
    <dbReference type="NCBI Taxonomy" id="1123069"/>
    <lineage>
        <taxon>Bacteria</taxon>
        <taxon>Pseudomonadati</taxon>
        <taxon>Pseudomonadota</taxon>
        <taxon>Alphaproteobacteria</taxon>
        <taxon>Rhodobacterales</taxon>
        <taxon>Roseobacteraceae</taxon>
        <taxon>Rubellimicrobium</taxon>
    </lineage>
</organism>
<comment type="caution">
    <text evidence="1">The sequence shown here is derived from an EMBL/GenBank/DDBJ whole genome shotgun (WGS) entry which is preliminary data.</text>
</comment>
<keyword evidence="2" id="KW-1185">Reference proteome</keyword>
<name>S9R2G5_9RHOB</name>
<accession>S9R2G5</accession>
<dbReference type="Proteomes" id="UP000015346">
    <property type="component" value="Unassembled WGS sequence"/>
</dbReference>
<evidence type="ECO:0000313" key="2">
    <source>
        <dbReference type="Proteomes" id="UP000015346"/>
    </source>
</evidence>
<dbReference type="EMBL" id="AOLV01000001">
    <property type="protein sequence ID" value="EPX87881.1"/>
    <property type="molecule type" value="Genomic_DNA"/>
</dbReference>
<gene>
    <name evidence="1" type="ORF">ruthe_00086</name>
</gene>